<evidence type="ECO:0000313" key="1">
    <source>
        <dbReference type="EMBL" id="OAA92857.1"/>
    </source>
</evidence>
<keyword evidence="4" id="KW-1185">Reference proteome</keyword>
<dbReference type="EMBL" id="LITQ01000016">
    <property type="protein sequence ID" value="OAA92857.1"/>
    <property type="molecule type" value="Genomic_DNA"/>
</dbReference>
<sequence>MDKQNPLNENLERGLQERHIQFLAHSVLMLANL</sequence>
<evidence type="ECO:0000313" key="2">
    <source>
        <dbReference type="EMBL" id="OBR95799.1"/>
    </source>
</evidence>
<dbReference type="AlphaFoldDB" id="A0A166SWC7"/>
<dbReference type="PATRIC" id="fig|1705578.3.peg.906"/>
<comment type="caution">
    <text evidence="1">The sequence shown here is derived from an EMBL/GenBank/DDBJ whole genome shotgun (WGS) entry which is preliminary data.</text>
</comment>
<evidence type="ECO:0000313" key="3">
    <source>
        <dbReference type="Proteomes" id="UP000077384"/>
    </source>
</evidence>
<gene>
    <name evidence="2" type="ORF">CLCOS_12320</name>
    <name evidence="1" type="ORF">WX73_00526</name>
</gene>
<organism evidence="1 3">
    <name type="scientific">Clostridium coskatii</name>
    <dbReference type="NCBI Taxonomy" id="1705578"/>
    <lineage>
        <taxon>Bacteria</taxon>
        <taxon>Bacillati</taxon>
        <taxon>Bacillota</taxon>
        <taxon>Clostridia</taxon>
        <taxon>Eubacteriales</taxon>
        <taxon>Clostridiaceae</taxon>
        <taxon>Clostridium</taxon>
    </lineage>
</organism>
<dbReference type="Proteomes" id="UP000077384">
    <property type="component" value="Unassembled WGS sequence"/>
</dbReference>
<name>A0A166SWC7_9CLOT</name>
<evidence type="ECO:0000313" key="4">
    <source>
        <dbReference type="Proteomes" id="UP000093694"/>
    </source>
</evidence>
<dbReference type="Proteomes" id="UP000093694">
    <property type="component" value="Unassembled WGS sequence"/>
</dbReference>
<accession>A0A166SWC7</accession>
<protein>
    <submittedName>
        <fullName evidence="1">Uncharacterized protein</fullName>
    </submittedName>
</protein>
<reference evidence="1 3" key="1">
    <citation type="journal article" date="2015" name="Biotechnol. Bioeng.">
        <title>Genome sequence and phenotypic characterization of Caulobacter segnis.</title>
        <authorList>
            <person name="Patel S."/>
            <person name="Fletcher B."/>
            <person name="Scott D.C."/>
            <person name="Ely B."/>
        </authorList>
    </citation>
    <scope>NUCLEOTIDE SEQUENCE [LARGE SCALE GENOMIC DNA]</scope>
    <source>
        <strain evidence="1 3">PS02</strain>
    </source>
</reference>
<dbReference type="EMBL" id="LROR01000036">
    <property type="protein sequence ID" value="OBR95799.1"/>
    <property type="molecule type" value="Genomic_DNA"/>
</dbReference>
<reference evidence="2 4" key="2">
    <citation type="journal article" date="2016" name="Front. Microbiol.">
        <title>Industrial Acetogenic Biocatalysts: A Comparative Metabolic and Genomic Analysis.</title>
        <authorList>
            <person name="Bengelsdorf F."/>
            <person name="Poehlein A."/>
            <person name="Sonja S."/>
            <person name="Erz C."/>
            <person name="Hummel T."/>
            <person name="Hoffmeister S."/>
            <person name="Daniel R."/>
            <person name="Durre P."/>
        </authorList>
    </citation>
    <scope>NUCLEOTIDE SEQUENCE [LARGE SCALE GENOMIC DNA]</scope>
    <source>
        <strain evidence="2 4">PTA-10522</strain>
    </source>
</reference>
<proteinExistence type="predicted"/>